<proteinExistence type="predicted"/>
<dbReference type="Proteomes" id="UP000078368">
    <property type="component" value="Unassembled WGS sequence"/>
</dbReference>
<evidence type="ECO:0000256" key="4">
    <source>
        <dbReference type="ARBA" id="ARBA00022692"/>
    </source>
</evidence>
<keyword evidence="4 8" id="KW-0812">Transmembrane</keyword>
<evidence type="ECO:0000256" key="8">
    <source>
        <dbReference type="SAM" id="Phobius"/>
    </source>
</evidence>
<reference evidence="10 11" key="1">
    <citation type="submission" date="2016-04" db="EMBL/GenBank/DDBJ databases">
        <title>Peptidophaga gingivicola gen. nov., sp. nov., isolated from human subgingival plaque.</title>
        <authorList>
            <person name="Beall C.J."/>
            <person name="Mokrzan E.M."/>
            <person name="Griffen A.L."/>
            <person name="Leys E.J."/>
        </authorList>
    </citation>
    <scope>NUCLEOTIDE SEQUENCE [LARGE SCALE GENOMIC DNA]</scope>
    <source>
        <strain evidence="10 11">BA112</strain>
    </source>
</reference>
<dbReference type="STRING" id="1823756.A4H34_05670"/>
<evidence type="ECO:0000256" key="3">
    <source>
        <dbReference type="ARBA" id="ARBA00022475"/>
    </source>
</evidence>
<dbReference type="PROSITE" id="PS50850">
    <property type="entry name" value="MFS"/>
    <property type="match status" value="1"/>
</dbReference>
<dbReference type="EMBL" id="LVZK01000001">
    <property type="protein sequence ID" value="OAP86614.1"/>
    <property type="molecule type" value="Genomic_DNA"/>
</dbReference>
<gene>
    <name evidence="10" type="ORF">A4H34_05670</name>
</gene>
<dbReference type="InterPro" id="IPR036259">
    <property type="entry name" value="MFS_trans_sf"/>
</dbReference>
<feature type="transmembrane region" description="Helical" evidence="8">
    <location>
        <begin position="307"/>
        <end position="325"/>
    </location>
</feature>
<feature type="domain" description="Major facilitator superfamily (MFS) profile" evidence="9">
    <location>
        <begin position="28"/>
        <end position="427"/>
    </location>
</feature>
<feature type="transmembrane region" description="Helical" evidence="8">
    <location>
        <begin position="189"/>
        <end position="214"/>
    </location>
</feature>
<keyword evidence="11" id="KW-1185">Reference proteome</keyword>
<dbReference type="InterPro" id="IPR011701">
    <property type="entry name" value="MFS"/>
</dbReference>
<feature type="transmembrane region" description="Helical" evidence="8">
    <location>
        <begin position="362"/>
        <end position="380"/>
    </location>
</feature>
<feature type="transmembrane region" description="Helical" evidence="8">
    <location>
        <begin position="157"/>
        <end position="183"/>
    </location>
</feature>
<dbReference type="InterPro" id="IPR050171">
    <property type="entry name" value="MFS_Transporters"/>
</dbReference>
<keyword evidence="2" id="KW-0813">Transport</keyword>
<feature type="transmembrane region" description="Helical" evidence="8">
    <location>
        <begin position="235"/>
        <end position="257"/>
    </location>
</feature>
<dbReference type="OrthoDB" id="9773404at2"/>
<dbReference type="CDD" id="cd06174">
    <property type="entry name" value="MFS"/>
    <property type="match status" value="1"/>
</dbReference>
<comment type="caution">
    <text evidence="10">The sequence shown here is derived from an EMBL/GenBank/DDBJ whole genome shotgun (WGS) entry which is preliminary data.</text>
</comment>
<comment type="subcellular location">
    <subcellularLocation>
        <location evidence="1">Cell membrane</location>
        <topology evidence="1">Multi-pass membrane protein</topology>
    </subcellularLocation>
</comment>
<dbReference type="GO" id="GO:0022857">
    <property type="term" value="F:transmembrane transporter activity"/>
    <property type="evidence" value="ECO:0007669"/>
    <property type="project" value="InterPro"/>
</dbReference>
<feature type="transmembrane region" description="Helical" evidence="8">
    <location>
        <begin position="277"/>
        <end position="298"/>
    </location>
</feature>
<keyword evidence="5 8" id="KW-1133">Transmembrane helix</keyword>
<dbReference type="InterPro" id="IPR020846">
    <property type="entry name" value="MFS_dom"/>
</dbReference>
<sequence>MSKGTFMPSITRGLRRASDLSISQRRFLLVLVSIGSSILYTPAYLKNIFYDPLKEAIGTSNAGVGELLGYYAITATICYFPSGIVADKVRVRTLAWVGFTSTAMLTYLYAMLPSFAVLRLVFTGMGVTTILIWWGIRFKLVRLISEEDTYSRNIGISYGLYGAAGLAVGLSSMGIIKLIVSVFGGSNTLGIQALLFFLGTLILILGILSFLYIPKFEGEIDPTKKSFDVRLIREALRNPVVWMSAACLFCVYFFYTGLNYTTPYLTALLAPRILTDVVSILRTYGITLASGPVFGLLAKAVGSPSKVIFGGSLVCAGGMLVLAILPAEPVMIILVAMFAILLGFIANGVFGIVSSQLTEGKVPIPIFGTAAGILSVIGFLPDSFSSTWFGKMIDDQGKGAYAEIFLILTGFAVAGAAFAVVLLWYVKRRRKAEQVGSTPSEPTPVPSYEEAAEPAAAAKSAFDSKEDSDKGSAWSSHAE</sequence>
<dbReference type="PANTHER" id="PTHR23517">
    <property type="entry name" value="RESISTANCE PROTEIN MDTM, PUTATIVE-RELATED-RELATED"/>
    <property type="match status" value="1"/>
</dbReference>
<protein>
    <submittedName>
        <fullName evidence="10">MFS transporter</fullName>
    </submittedName>
</protein>
<feature type="transmembrane region" description="Helical" evidence="8">
    <location>
        <begin position="116"/>
        <end position="136"/>
    </location>
</feature>
<keyword evidence="6 8" id="KW-0472">Membrane</keyword>
<dbReference type="SUPFAM" id="SSF103473">
    <property type="entry name" value="MFS general substrate transporter"/>
    <property type="match status" value="1"/>
</dbReference>
<evidence type="ECO:0000313" key="11">
    <source>
        <dbReference type="Proteomes" id="UP000078368"/>
    </source>
</evidence>
<organism evidence="10 11">
    <name type="scientific">Peptidiphaga gingivicola</name>
    <dbReference type="NCBI Taxonomy" id="2741497"/>
    <lineage>
        <taxon>Bacteria</taxon>
        <taxon>Bacillati</taxon>
        <taxon>Actinomycetota</taxon>
        <taxon>Actinomycetes</taxon>
        <taxon>Actinomycetales</taxon>
        <taxon>Actinomycetaceae</taxon>
        <taxon>Peptidiphaga</taxon>
    </lineage>
</organism>
<feature type="transmembrane region" description="Helical" evidence="8">
    <location>
        <begin position="68"/>
        <end position="86"/>
    </location>
</feature>
<dbReference type="Gene3D" id="1.20.1250.20">
    <property type="entry name" value="MFS general substrate transporter like domains"/>
    <property type="match status" value="1"/>
</dbReference>
<feature type="transmembrane region" description="Helical" evidence="8">
    <location>
        <begin position="93"/>
        <end position="110"/>
    </location>
</feature>
<dbReference type="GO" id="GO:0005886">
    <property type="term" value="C:plasma membrane"/>
    <property type="evidence" value="ECO:0007669"/>
    <property type="project" value="UniProtKB-SubCell"/>
</dbReference>
<dbReference type="AlphaFoldDB" id="A0A179B6F0"/>
<feature type="transmembrane region" description="Helical" evidence="8">
    <location>
        <begin position="27"/>
        <end position="45"/>
    </location>
</feature>
<accession>A0A179B6F0</accession>
<evidence type="ECO:0000256" key="1">
    <source>
        <dbReference type="ARBA" id="ARBA00004651"/>
    </source>
</evidence>
<evidence type="ECO:0000259" key="9">
    <source>
        <dbReference type="PROSITE" id="PS50850"/>
    </source>
</evidence>
<name>A0A179B6F0_9ACTO</name>
<feature type="region of interest" description="Disordered" evidence="7">
    <location>
        <begin position="433"/>
        <end position="479"/>
    </location>
</feature>
<keyword evidence="3" id="KW-1003">Cell membrane</keyword>
<feature type="transmembrane region" description="Helical" evidence="8">
    <location>
        <begin position="331"/>
        <end position="350"/>
    </location>
</feature>
<dbReference type="Pfam" id="PF07690">
    <property type="entry name" value="MFS_1"/>
    <property type="match status" value="1"/>
</dbReference>
<dbReference type="PANTHER" id="PTHR23517:SF3">
    <property type="entry name" value="INTEGRAL MEMBRANE TRANSPORT PROTEIN"/>
    <property type="match status" value="1"/>
</dbReference>
<feature type="transmembrane region" description="Helical" evidence="8">
    <location>
        <begin position="400"/>
        <end position="426"/>
    </location>
</feature>
<evidence type="ECO:0000256" key="6">
    <source>
        <dbReference type="ARBA" id="ARBA00023136"/>
    </source>
</evidence>
<evidence type="ECO:0000256" key="5">
    <source>
        <dbReference type="ARBA" id="ARBA00022989"/>
    </source>
</evidence>
<evidence type="ECO:0000256" key="7">
    <source>
        <dbReference type="SAM" id="MobiDB-lite"/>
    </source>
</evidence>
<evidence type="ECO:0000313" key="10">
    <source>
        <dbReference type="EMBL" id="OAP86614.1"/>
    </source>
</evidence>
<evidence type="ECO:0000256" key="2">
    <source>
        <dbReference type="ARBA" id="ARBA00022448"/>
    </source>
</evidence>